<reference evidence="2 3" key="1">
    <citation type="submission" date="2007-09" db="EMBL/GenBank/DDBJ databases">
        <title>Draft genome sequence of Faecalibacterium prausnitzii M21/2.</title>
        <authorList>
            <person name="Sudarsanam P."/>
            <person name="Ley R."/>
            <person name="Guruge J."/>
            <person name="Turnbaugh P.J."/>
            <person name="Mahowald M."/>
            <person name="Liep D."/>
            <person name="Gordon J."/>
        </authorList>
    </citation>
    <scope>NUCLEOTIDE SEQUENCE [LARGE SCALE GENOMIC DNA]</scope>
    <source>
        <strain evidence="2 3">M21/2</strain>
    </source>
</reference>
<feature type="transmembrane region" description="Helical" evidence="1">
    <location>
        <begin position="6"/>
        <end position="30"/>
    </location>
</feature>
<dbReference type="Proteomes" id="UP000005945">
    <property type="component" value="Unassembled WGS sequence"/>
</dbReference>
<accession>A8SC39</accession>
<protein>
    <submittedName>
        <fullName evidence="2">Uncharacterized protein</fullName>
    </submittedName>
</protein>
<keyword evidence="1" id="KW-0472">Membrane</keyword>
<evidence type="ECO:0000313" key="3">
    <source>
        <dbReference type="Proteomes" id="UP000005945"/>
    </source>
</evidence>
<comment type="caution">
    <text evidence="2">The sequence shown here is derived from an EMBL/GenBank/DDBJ whole genome shotgun (WGS) entry which is preliminary data.</text>
</comment>
<sequence length="67" mass="7916">MKSISHMIIATIPIAIMIFCIRMIPVDTLWILQNRTIKLWEAKNEKRQKQLFSYCSFCPLGLHFSMD</sequence>
<keyword evidence="1" id="KW-0812">Transmembrane</keyword>
<reference evidence="2 3" key="2">
    <citation type="submission" date="2007-09" db="EMBL/GenBank/DDBJ databases">
        <authorList>
            <person name="Fulton L."/>
            <person name="Clifton S."/>
            <person name="Fulton B."/>
            <person name="Xu J."/>
            <person name="Minx P."/>
            <person name="Pepin K.H."/>
            <person name="Johnson M."/>
            <person name="Thiruvilangam P."/>
            <person name="Bhonagiri V."/>
            <person name="Nash W.E."/>
            <person name="Mardis E.R."/>
            <person name="Wilson R.K."/>
        </authorList>
    </citation>
    <scope>NUCLEOTIDE SEQUENCE [LARGE SCALE GENOMIC DNA]</scope>
    <source>
        <strain evidence="2 3">M21/2</strain>
    </source>
</reference>
<keyword evidence="1" id="KW-1133">Transmembrane helix</keyword>
<evidence type="ECO:0000313" key="2">
    <source>
        <dbReference type="EMBL" id="EDP21519.1"/>
    </source>
</evidence>
<gene>
    <name evidence="2" type="ORF">FAEPRAM212_01844</name>
</gene>
<evidence type="ECO:0000256" key="1">
    <source>
        <dbReference type="SAM" id="Phobius"/>
    </source>
</evidence>
<dbReference type="AlphaFoldDB" id="A8SC39"/>
<dbReference type="HOGENOM" id="CLU_2806118_0_0_9"/>
<dbReference type="EMBL" id="ABED02000026">
    <property type="protein sequence ID" value="EDP21519.1"/>
    <property type="molecule type" value="Genomic_DNA"/>
</dbReference>
<organism evidence="2 3">
    <name type="scientific">Faecalibacterium prausnitzii M21/2</name>
    <dbReference type="NCBI Taxonomy" id="411485"/>
    <lineage>
        <taxon>Bacteria</taxon>
        <taxon>Bacillati</taxon>
        <taxon>Bacillota</taxon>
        <taxon>Clostridia</taxon>
        <taxon>Eubacteriales</taxon>
        <taxon>Oscillospiraceae</taxon>
        <taxon>Faecalibacterium</taxon>
    </lineage>
</organism>
<proteinExistence type="predicted"/>
<name>A8SC39_9FIRM</name>